<protein>
    <submittedName>
        <fullName evidence="1">Uncharacterized protein</fullName>
    </submittedName>
</protein>
<evidence type="ECO:0000313" key="2">
    <source>
        <dbReference type="Proteomes" id="UP000814140"/>
    </source>
</evidence>
<name>A0ACB8SFS7_9AGAM</name>
<sequence>MNRARTYYSRGPSTIHAAAQYCADGLALTDNNHCNIASMCLISAGSSVYRGLPPLHPTVSFGPSAEAHPAESCDHGLPNLPAGLDAATRQLVACRRTCHYHILH</sequence>
<comment type="caution">
    <text evidence="1">The sequence shown here is derived from an EMBL/GenBank/DDBJ whole genome shotgun (WGS) entry which is preliminary data.</text>
</comment>
<keyword evidence="2" id="KW-1185">Reference proteome</keyword>
<reference evidence="1" key="1">
    <citation type="submission" date="2021-03" db="EMBL/GenBank/DDBJ databases">
        <authorList>
            <consortium name="DOE Joint Genome Institute"/>
            <person name="Ahrendt S."/>
            <person name="Looney B.P."/>
            <person name="Miyauchi S."/>
            <person name="Morin E."/>
            <person name="Drula E."/>
            <person name="Courty P.E."/>
            <person name="Chicoki N."/>
            <person name="Fauchery L."/>
            <person name="Kohler A."/>
            <person name="Kuo A."/>
            <person name="Labutti K."/>
            <person name="Pangilinan J."/>
            <person name="Lipzen A."/>
            <person name="Riley R."/>
            <person name="Andreopoulos W."/>
            <person name="He G."/>
            <person name="Johnson J."/>
            <person name="Barry K.W."/>
            <person name="Grigoriev I.V."/>
            <person name="Nagy L."/>
            <person name="Hibbett D."/>
            <person name="Henrissat B."/>
            <person name="Matheny P.B."/>
            <person name="Labbe J."/>
            <person name="Martin F."/>
        </authorList>
    </citation>
    <scope>NUCLEOTIDE SEQUENCE</scope>
    <source>
        <strain evidence="1">HHB10654</strain>
    </source>
</reference>
<gene>
    <name evidence="1" type="ORF">BV25DRAFT_1833222</name>
</gene>
<proteinExistence type="predicted"/>
<accession>A0ACB8SFS7</accession>
<reference evidence="1" key="2">
    <citation type="journal article" date="2022" name="New Phytol.">
        <title>Evolutionary transition to the ectomycorrhizal habit in the genomes of a hyperdiverse lineage of mushroom-forming fungi.</title>
        <authorList>
            <person name="Looney B."/>
            <person name="Miyauchi S."/>
            <person name="Morin E."/>
            <person name="Drula E."/>
            <person name="Courty P.E."/>
            <person name="Kohler A."/>
            <person name="Kuo A."/>
            <person name="LaButti K."/>
            <person name="Pangilinan J."/>
            <person name="Lipzen A."/>
            <person name="Riley R."/>
            <person name="Andreopoulos W."/>
            <person name="He G."/>
            <person name="Johnson J."/>
            <person name="Nolan M."/>
            <person name="Tritt A."/>
            <person name="Barry K.W."/>
            <person name="Grigoriev I.V."/>
            <person name="Nagy L.G."/>
            <person name="Hibbett D."/>
            <person name="Henrissat B."/>
            <person name="Matheny P.B."/>
            <person name="Labbe J."/>
            <person name="Martin F.M."/>
        </authorList>
    </citation>
    <scope>NUCLEOTIDE SEQUENCE</scope>
    <source>
        <strain evidence="1">HHB10654</strain>
    </source>
</reference>
<evidence type="ECO:0000313" key="1">
    <source>
        <dbReference type="EMBL" id="KAI0055369.1"/>
    </source>
</evidence>
<dbReference type="Proteomes" id="UP000814140">
    <property type="component" value="Unassembled WGS sequence"/>
</dbReference>
<dbReference type="EMBL" id="MU277295">
    <property type="protein sequence ID" value="KAI0055369.1"/>
    <property type="molecule type" value="Genomic_DNA"/>
</dbReference>
<organism evidence="1 2">
    <name type="scientific">Artomyces pyxidatus</name>
    <dbReference type="NCBI Taxonomy" id="48021"/>
    <lineage>
        <taxon>Eukaryota</taxon>
        <taxon>Fungi</taxon>
        <taxon>Dikarya</taxon>
        <taxon>Basidiomycota</taxon>
        <taxon>Agaricomycotina</taxon>
        <taxon>Agaricomycetes</taxon>
        <taxon>Russulales</taxon>
        <taxon>Auriscalpiaceae</taxon>
        <taxon>Artomyces</taxon>
    </lineage>
</organism>